<keyword evidence="1" id="KW-0472">Membrane</keyword>
<keyword evidence="1" id="KW-1133">Transmembrane helix</keyword>
<feature type="non-terminal residue" evidence="2">
    <location>
        <position position="1"/>
    </location>
</feature>
<feature type="transmembrane region" description="Helical" evidence="1">
    <location>
        <begin position="111"/>
        <end position="132"/>
    </location>
</feature>
<protein>
    <recommendedName>
        <fullName evidence="3">NADH-quinone oxidoreductase subunit L</fullName>
    </recommendedName>
</protein>
<comment type="caution">
    <text evidence="2">The sequence shown here is derived from an EMBL/GenBank/DDBJ whole genome shotgun (WGS) entry which is preliminary data.</text>
</comment>
<name>A0A0F8W9N9_9ZZZZ</name>
<dbReference type="EMBL" id="LAZR01066473">
    <property type="protein sequence ID" value="KKK53497.1"/>
    <property type="molecule type" value="Genomic_DNA"/>
</dbReference>
<organism evidence="2">
    <name type="scientific">marine sediment metagenome</name>
    <dbReference type="NCBI Taxonomy" id="412755"/>
    <lineage>
        <taxon>unclassified sequences</taxon>
        <taxon>metagenomes</taxon>
        <taxon>ecological metagenomes</taxon>
    </lineage>
</organism>
<feature type="transmembrane region" description="Helical" evidence="1">
    <location>
        <begin position="12"/>
        <end position="31"/>
    </location>
</feature>
<keyword evidence="1" id="KW-0812">Transmembrane</keyword>
<evidence type="ECO:0000313" key="2">
    <source>
        <dbReference type="EMBL" id="KKK53497.1"/>
    </source>
</evidence>
<proteinExistence type="predicted"/>
<gene>
    <name evidence="2" type="ORF">LCGC14_3094190</name>
</gene>
<reference evidence="2" key="1">
    <citation type="journal article" date="2015" name="Nature">
        <title>Complex archaea that bridge the gap between prokaryotes and eukaryotes.</title>
        <authorList>
            <person name="Spang A."/>
            <person name="Saw J.H."/>
            <person name="Jorgensen S.L."/>
            <person name="Zaremba-Niedzwiedzka K."/>
            <person name="Martijn J."/>
            <person name="Lind A.E."/>
            <person name="van Eijk R."/>
            <person name="Schleper C."/>
            <person name="Guy L."/>
            <person name="Ettema T.J."/>
        </authorList>
    </citation>
    <scope>NUCLEOTIDE SEQUENCE</scope>
</reference>
<sequence length="133" mass="14539">AGITALPLGLWSSAPATGLIIIGLAVGLIIYRLGKFRKSARVVAPFTGGEALDKTTGRVNGTHFYDTFRTMPLFKNIYTAQGKGYLDPYSWIGGLGLNLTFLLRRLHNGLLSWYLSWSLLGIVILAVLFILLL</sequence>
<evidence type="ECO:0008006" key="3">
    <source>
        <dbReference type="Google" id="ProtNLM"/>
    </source>
</evidence>
<accession>A0A0F8W9N9</accession>
<dbReference type="AlphaFoldDB" id="A0A0F8W9N9"/>
<evidence type="ECO:0000256" key="1">
    <source>
        <dbReference type="SAM" id="Phobius"/>
    </source>
</evidence>